<accession>A0A9Q8RM10</accession>
<dbReference type="AlphaFoldDB" id="A0A9Q8RM10"/>
<organism evidence="1 2">
    <name type="scientific">Leptospira noguchii</name>
    <dbReference type="NCBI Taxonomy" id="28182"/>
    <lineage>
        <taxon>Bacteria</taxon>
        <taxon>Pseudomonadati</taxon>
        <taxon>Spirochaetota</taxon>
        <taxon>Spirochaetia</taxon>
        <taxon>Leptospirales</taxon>
        <taxon>Leptospiraceae</taxon>
        <taxon>Leptospira</taxon>
    </lineage>
</organism>
<dbReference type="Proteomes" id="UP000829829">
    <property type="component" value="Chromosome 2"/>
</dbReference>
<gene>
    <name evidence="1" type="ORF">MAL03_18490</name>
</gene>
<protein>
    <submittedName>
        <fullName evidence="1">Uncharacterized protein</fullName>
    </submittedName>
</protein>
<evidence type="ECO:0000313" key="1">
    <source>
        <dbReference type="EMBL" id="UOG58652.1"/>
    </source>
</evidence>
<dbReference type="EMBL" id="CP091958">
    <property type="protein sequence ID" value="UOG58652.1"/>
    <property type="molecule type" value="Genomic_DNA"/>
</dbReference>
<reference evidence="1" key="1">
    <citation type="submission" date="2022-02" db="EMBL/GenBank/DDBJ databases">
        <title>The genetically variable rfb locus in Leptospira is a mobile cassette and a molecular signature of serovar identity.</title>
        <authorList>
            <person name="Nieves C."/>
            <person name="Vincent A.T."/>
            <person name="Zarantonelli L."/>
            <person name="Picardeau M."/>
            <person name="Veyrier F.J."/>
            <person name="Buschiazzo A."/>
        </authorList>
    </citation>
    <scope>NUCLEOTIDE SEQUENCE</scope>
    <source>
        <strain evidence="1">IP1512017</strain>
    </source>
</reference>
<name>A0A9Q8RM10_9LEPT</name>
<evidence type="ECO:0000313" key="2">
    <source>
        <dbReference type="Proteomes" id="UP000829829"/>
    </source>
</evidence>
<proteinExistence type="predicted"/>
<dbReference type="RefSeq" id="WP_036063405.1">
    <property type="nucleotide sequence ID" value="NZ_CP091954.1"/>
</dbReference>
<sequence>MMQYLKYLICFFGGLAVAFFLSFLIETLNSEPHEGALLFNAFGWYSSVFLVGVFGFITKRNRSEAI</sequence>